<reference evidence="6 7" key="1">
    <citation type="submission" date="2016-10" db="EMBL/GenBank/DDBJ databases">
        <authorList>
            <person name="de Groot N.N."/>
        </authorList>
    </citation>
    <scope>NUCLEOTIDE SEQUENCE [LARGE SCALE GENOMIC DNA]</scope>
    <source>
        <strain evidence="6 7">CPCC 201259</strain>
    </source>
</reference>
<evidence type="ECO:0000256" key="2">
    <source>
        <dbReference type="ARBA" id="ARBA00023194"/>
    </source>
</evidence>
<dbReference type="GO" id="GO:0033072">
    <property type="term" value="P:vancomycin biosynthetic process"/>
    <property type="evidence" value="ECO:0007669"/>
    <property type="project" value="UniProtKB-UniPathway"/>
</dbReference>
<sequence length="395" mass="41960">MHVRVLLSTTGSRGDVQPVIALALQLRGLGQDVRICAPPDFHDWIGSLGISSVPLGPQMRRGPWDLSSPEGRRRAAEDAVAAQFSTLPAAARDCDVLVACGAVQVAARSVAELAGIGYVHAHYCPATLPSPHHPPAPWPGWPADERGGNRERWRRDEQLWNDVWGPALNAHRAAAGLAPVTEVRNHVLTDRPWLAADPRLGPWPAPDDPGVFQTGAWLLPDERPLPAELESFLDAGEPPVYFGLGSRSAAADSSRSMVESARALGRRAIVSRGWAELPLPDGGADCLSIGDVDHRALFRRVAAVVHHGGAGTTTVAALAGAPQVVLPQVYDQHYWAERVERLGIGTARGTGSLAEALGRALEPGTAERAAATAAEIRTDGALITARQLVHRTDAS</sequence>
<protein>
    <submittedName>
        <fullName evidence="6">Vancomycin aglycone glucosyltransferase</fullName>
    </submittedName>
</protein>
<dbReference type="Proteomes" id="UP000199398">
    <property type="component" value="Unassembled WGS sequence"/>
</dbReference>
<proteinExistence type="predicted"/>
<evidence type="ECO:0000259" key="3">
    <source>
        <dbReference type="Pfam" id="PF03033"/>
    </source>
</evidence>
<dbReference type="PANTHER" id="PTHR48050:SF13">
    <property type="entry name" value="STEROL 3-BETA-GLUCOSYLTRANSFERASE UGT80A2"/>
    <property type="match status" value="1"/>
</dbReference>
<accession>A0A1I4U8J7</accession>
<feature type="domain" description="Erythromycin biosynthesis protein CIII-like C-terminal" evidence="4">
    <location>
        <begin position="295"/>
        <end position="362"/>
    </location>
</feature>
<dbReference type="InterPro" id="IPR050426">
    <property type="entry name" value="Glycosyltransferase_28"/>
</dbReference>
<evidence type="ECO:0000313" key="5">
    <source>
        <dbReference type="EMBL" id="RKT88736.1"/>
    </source>
</evidence>
<dbReference type="Proteomes" id="UP000270697">
    <property type="component" value="Unassembled WGS sequence"/>
</dbReference>
<name>A0A1I4U8J7_9PSEU</name>
<dbReference type="STRING" id="455193.SAMN05421805_1011777"/>
<dbReference type="Pfam" id="PF03033">
    <property type="entry name" value="Glyco_transf_28"/>
    <property type="match status" value="1"/>
</dbReference>
<keyword evidence="2" id="KW-0045">Antibiotic biosynthesis</keyword>
<dbReference type="PANTHER" id="PTHR48050">
    <property type="entry name" value="STEROL 3-BETA-GLUCOSYLTRANSFERASE"/>
    <property type="match status" value="1"/>
</dbReference>
<feature type="domain" description="Glycosyltransferase family 28 N-terminal" evidence="3">
    <location>
        <begin position="5"/>
        <end position="63"/>
    </location>
</feature>
<evidence type="ECO:0000313" key="8">
    <source>
        <dbReference type="Proteomes" id="UP000270697"/>
    </source>
</evidence>
<dbReference type="GO" id="GO:0008194">
    <property type="term" value="F:UDP-glycosyltransferase activity"/>
    <property type="evidence" value="ECO:0007669"/>
    <property type="project" value="InterPro"/>
</dbReference>
<keyword evidence="8" id="KW-1185">Reference proteome</keyword>
<dbReference type="EMBL" id="RBXX01000002">
    <property type="protein sequence ID" value="RKT88736.1"/>
    <property type="molecule type" value="Genomic_DNA"/>
</dbReference>
<dbReference type="EMBL" id="FOUP01000001">
    <property type="protein sequence ID" value="SFM85292.1"/>
    <property type="molecule type" value="Genomic_DNA"/>
</dbReference>
<dbReference type="SUPFAM" id="SSF53756">
    <property type="entry name" value="UDP-Glycosyltransferase/glycogen phosphorylase"/>
    <property type="match status" value="1"/>
</dbReference>
<evidence type="ECO:0000313" key="7">
    <source>
        <dbReference type="Proteomes" id="UP000199398"/>
    </source>
</evidence>
<dbReference type="InterPro" id="IPR010610">
    <property type="entry name" value="EryCIII-like_C"/>
</dbReference>
<keyword evidence="6" id="KW-0808">Transferase</keyword>
<dbReference type="CDD" id="cd03784">
    <property type="entry name" value="GT1_Gtf-like"/>
    <property type="match status" value="1"/>
</dbReference>
<dbReference type="GO" id="GO:0016758">
    <property type="term" value="F:hexosyltransferase activity"/>
    <property type="evidence" value="ECO:0007669"/>
    <property type="project" value="InterPro"/>
</dbReference>
<dbReference type="GO" id="GO:0005975">
    <property type="term" value="P:carbohydrate metabolic process"/>
    <property type="evidence" value="ECO:0007669"/>
    <property type="project" value="InterPro"/>
</dbReference>
<dbReference type="AlphaFoldDB" id="A0A1I4U8J7"/>
<dbReference type="InterPro" id="IPR004276">
    <property type="entry name" value="GlycoTrans_28_N"/>
</dbReference>
<dbReference type="Pfam" id="PF06722">
    <property type="entry name" value="EryCIII-like_C"/>
    <property type="match status" value="1"/>
</dbReference>
<reference evidence="5 8" key="2">
    <citation type="submission" date="2018-10" db="EMBL/GenBank/DDBJ databases">
        <title>Sequencing the genomes of 1000 actinobacteria strains.</title>
        <authorList>
            <person name="Klenk H.-P."/>
        </authorList>
    </citation>
    <scope>NUCLEOTIDE SEQUENCE [LARGE SCALE GENOMIC DNA]</scope>
    <source>
        <strain evidence="5 8">DSM 45119</strain>
    </source>
</reference>
<dbReference type="InterPro" id="IPR002213">
    <property type="entry name" value="UDP_glucos_trans"/>
</dbReference>
<comment type="pathway">
    <text evidence="1">Antibiotic biosynthesis; vancomycin biosynthesis.</text>
</comment>
<gene>
    <name evidence="5" type="ORF">ATL45_7175</name>
    <name evidence="6" type="ORF">SAMN05421805_1011777</name>
</gene>
<dbReference type="Gene3D" id="3.40.50.2000">
    <property type="entry name" value="Glycogen Phosphorylase B"/>
    <property type="match status" value="2"/>
</dbReference>
<evidence type="ECO:0000259" key="4">
    <source>
        <dbReference type="Pfam" id="PF06722"/>
    </source>
</evidence>
<dbReference type="FunFam" id="3.40.50.2000:FF:000009">
    <property type="entry name" value="Sterol 3-beta-glucosyltransferase UGT80A2"/>
    <property type="match status" value="1"/>
</dbReference>
<dbReference type="UniPathway" id="UPA00162"/>
<evidence type="ECO:0000313" key="6">
    <source>
        <dbReference type="EMBL" id="SFM85292.1"/>
    </source>
</evidence>
<evidence type="ECO:0000256" key="1">
    <source>
        <dbReference type="ARBA" id="ARBA00004660"/>
    </source>
</evidence>
<organism evidence="6 7">
    <name type="scientific">Saccharopolyspora antimicrobica</name>
    <dbReference type="NCBI Taxonomy" id="455193"/>
    <lineage>
        <taxon>Bacteria</taxon>
        <taxon>Bacillati</taxon>
        <taxon>Actinomycetota</taxon>
        <taxon>Actinomycetes</taxon>
        <taxon>Pseudonocardiales</taxon>
        <taxon>Pseudonocardiaceae</taxon>
        <taxon>Saccharopolyspora</taxon>
    </lineage>
</organism>